<evidence type="ECO:0000313" key="2">
    <source>
        <dbReference type="EMBL" id="SDX56128.1"/>
    </source>
</evidence>
<reference evidence="2 3" key="2">
    <citation type="submission" date="2016-10" db="EMBL/GenBank/DDBJ databases">
        <authorList>
            <person name="Varghese N."/>
            <person name="Submissions S."/>
        </authorList>
    </citation>
    <scope>NUCLEOTIDE SEQUENCE [LARGE SCALE GENOMIC DNA]</scope>
    <source>
        <strain evidence="2 3">DSM 24802</strain>
    </source>
</reference>
<reference evidence="1" key="3">
    <citation type="submission" date="2023-06" db="EMBL/GenBank/DDBJ databases">
        <authorList>
            <person name="Sun Q."/>
            <person name="Zhou Y."/>
        </authorList>
    </citation>
    <scope>NUCLEOTIDE SEQUENCE</scope>
    <source>
        <strain evidence="1">CGMCC 1.10859</strain>
    </source>
</reference>
<accession>A0AAN4UTG9</accession>
<dbReference type="Proteomes" id="UP000634647">
    <property type="component" value="Unassembled WGS sequence"/>
</dbReference>
<name>A0AAN4UTG9_9RHOB</name>
<dbReference type="EMBL" id="BNAB01000017">
    <property type="protein sequence ID" value="GHE04455.1"/>
    <property type="molecule type" value="Genomic_DNA"/>
</dbReference>
<gene>
    <name evidence="1" type="ORF">GCM10008024_31660</name>
    <name evidence="2" type="ORF">SAMN05444006_1205</name>
</gene>
<comment type="caution">
    <text evidence="1">The sequence shown here is derived from an EMBL/GenBank/DDBJ whole genome shotgun (WGS) entry which is preliminary data.</text>
</comment>
<dbReference type="Proteomes" id="UP000199541">
    <property type="component" value="Unassembled WGS sequence"/>
</dbReference>
<dbReference type="AlphaFoldDB" id="A0AAN4UTG9"/>
<reference evidence="1" key="1">
    <citation type="journal article" date="2014" name="Int. J. Syst. Evol. Microbiol.">
        <title>Complete genome sequence of Corynebacterium casei LMG S-19264T (=DSM 44701T), isolated from a smear-ripened cheese.</title>
        <authorList>
            <consortium name="US DOE Joint Genome Institute (JGI-PGF)"/>
            <person name="Walter F."/>
            <person name="Albersmeier A."/>
            <person name="Kalinowski J."/>
            <person name="Ruckert C."/>
        </authorList>
    </citation>
    <scope>NUCLEOTIDE SEQUENCE</scope>
    <source>
        <strain evidence="1">CGMCC 1.10859</strain>
    </source>
</reference>
<protein>
    <submittedName>
        <fullName evidence="1">Uncharacterized protein</fullName>
    </submittedName>
</protein>
<dbReference type="RefSeq" id="WP_035838549.1">
    <property type="nucleotide sequence ID" value="NZ_BNAB01000017.1"/>
</dbReference>
<dbReference type="EMBL" id="FNOB01000020">
    <property type="protein sequence ID" value="SDX56128.1"/>
    <property type="molecule type" value="Genomic_DNA"/>
</dbReference>
<evidence type="ECO:0000313" key="1">
    <source>
        <dbReference type="EMBL" id="GHE04455.1"/>
    </source>
</evidence>
<organism evidence="1 4">
    <name type="scientific">Allgaiera indica</name>
    <dbReference type="NCBI Taxonomy" id="765699"/>
    <lineage>
        <taxon>Bacteria</taxon>
        <taxon>Pseudomonadati</taxon>
        <taxon>Pseudomonadota</taxon>
        <taxon>Alphaproteobacteria</taxon>
        <taxon>Rhodobacterales</taxon>
        <taxon>Paracoccaceae</taxon>
        <taxon>Allgaiera</taxon>
    </lineage>
</organism>
<proteinExistence type="predicted"/>
<sequence length="167" mass="18471">MAIATATTRIRVTEDTSVFPPSPILQLFAAALDAFAEFIARERDLVGVDAWDPAFRGWLADAETAQDRLSDLQHALLAAPLLLPADRPLKLAAYVLQATLGAERPEEVAHLHRVAREKTSFFRLQPSSAANRRVNRMLVRGLRLYEDFLTLDLVGHGDEDAELSPSL</sequence>
<evidence type="ECO:0000313" key="3">
    <source>
        <dbReference type="Proteomes" id="UP000199541"/>
    </source>
</evidence>
<keyword evidence="3" id="KW-1185">Reference proteome</keyword>
<evidence type="ECO:0000313" key="4">
    <source>
        <dbReference type="Proteomes" id="UP000634647"/>
    </source>
</evidence>